<sequence length="53" mass="6529">MSMVIVDLVEWPWRRWIWRRTQLARQRLAMGGLVEGTKQCEGWRRPHLLWILL</sequence>
<dbReference type="AlphaFoldDB" id="Q6K4G3"/>
<protein>
    <submittedName>
        <fullName evidence="3">Os09g0247500 protein</fullName>
    </submittedName>
</protein>
<reference evidence="3" key="9">
    <citation type="submission" date="2009-08" db="EMBL/GenBank/DDBJ databases">
        <title>The Second Rice Annotation Project Meeting (RAP2).</title>
        <authorList>
            <consortium name="The Rice Annotation Project (RAP)"/>
        </authorList>
    </citation>
    <scope>NUCLEOTIDE SEQUENCE</scope>
</reference>
<evidence type="ECO:0000313" key="1">
    <source>
        <dbReference type="EMBL" id="BAD23390.1"/>
    </source>
</evidence>
<accession>Q6K4G3</accession>
<reference evidence="3" key="5">
    <citation type="journal article" date="2007" name="Genome Res.">
        <title>Curated Genome Annotation of Oryza sativa ssp. japonica and Comparative Genome Analysis with Arabidopsis thaliana.</title>
        <authorList>
            <consortium name="The Rice Annotation Project (RAP)"/>
            <person name="Itoh T."/>
            <person name="Tanaka T."/>
            <person name="Barrero R.A."/>
            <person name="Yamasaki C."/>
            <person name="Fujii Y."/>
            <person name="Hilton P.B."/>
            <person name="Antonio B.A."/>
            <person name="Aono H."/>
            <person name="Apweiler R."/>
            <person name="Bruskiewich R."/>
            <person name="Bureau T."/>
            <person name="Burr F."/>
            <person name="Costa de Oliveira A."/>
            <person name="Fuks G."/>
            <person name="Habara T."/>
            <person name="Haberer G."/>
            <person name="Han B."/>
            <person name="Harada E."/>
            <person name="Hiraki A.T."/>
            <person name="Hirochika H."/>
            <person name="Hoen D."/>
            <person name="Hokari H."/>
            <person name="Hosokawa S."/>
            <person name="Hsing Y."/>
            <person name="Ikawa H."/>
            <person name="Ikeo K."/>
            <person name="Imanishi T."/>
            <person name="Ito Y."/>
            <person name="Jaiswal P."/>
            <person name="Kanno M."/>
            <person name="Kawahara Y."/>
            <person name="Kawamura T."/>
            <person name="Kawashima H."/>
            <person name="Khurana J.P."/>
            <person name="Kikuchi S."/>
            <person name="Komatsu S."/>
            <person name="Koyanagi K.O."/>
            <person name="Kubooka H."/>
            <person name="Lieberherr D."/>
            <person name="Lin Y.C."/>
            <person name="Lonsdale D."/>
            <person name="Matsumoto T."/>
            <person name="Matsuya A."/>
            <person name="McCombie W.R."/>
            <person name="Messing J."/>
            <person name="Miyao A."/>
            <person name="Mulder N."/>
            <person name="Nagamura Y."/>
            <person name="Nam J."/>
            <person name="Namiki N."/>
            <person name="Numa H."/>
            <person name="Nurimoto S."/>
            <person name="O'donovan C."/>
            <person name="Ohyanagi H."/>
            <person name="Okido T."/>
            <person name="Oota S."/>
            <person name="Osato N."/>
            <person name="Palmer L.E."/>
            <person name="Quetier F."/>
            <person name="Raghuvanshi S."/>
            <person name="Saichi N."/>
            <person name="Sakai H."/>
            <person name="Sakai Y."/>
            <person name="Sakata K."/>
            <person name="Sakurai T."/>
            <person name="Sato F."/>
            <person name="Sato Y."/>
            <person name="Schoof H."/>
            <person name="Seki M."/>
            <person name="Shibata M."/>
            <person name="Shimizu Y."/>
            <person name="Shinozaki K."/>
            <person name="Shinso Y."/>
            <person name="Singh N.K."/>
            <person name="Smith-White B."/>
            <person name="Takeda J."/>
            <person name="Tanino M."/>
            <person name="Tatusova T."/>
            <person name="Thongjuea S."/>
            <person name="Todokoro F."/>
            <person name="Tsugane M."/>
            <person name="Tyagi A.K."/>
            <person name="Vanavichit A."/>
            <person name="Wang A."/>
            <person name="Wing R.A."/>
            <person name="Yamaguchi K."/>
            <person name="Yamamoto M."/>
            <person name="Yamamoto N."/>
            <person name="Yu Y."/>
            <person name="Zhang H."/>
            <person name="Zhao Q."/>
            <person name="Higo K."/>
            <person name="Burr B."/>
            <person name="Gojobori T."/>
            <person name="Sasaki T."/>
        </authorList>
    </citation>
    <scope>NUCLEOTIDE SEQUENCE</scope>
</reference>
<reference evidence="2" key="2">
    <citation type="submission" date="2002-07" db="EMBL/GenBank/DDBJ databases">
        <title>Oryza sativa nipponbare(GA3) genomic DNA, chromosome 9, PAC clone:P0499G10.</title>
        <authorList>
            <person name="Sasaki T."/>
            <person name="Matsumoto T."/>
            <person name="Hattori M."/>
            <person name="Sakaki Y."/>
            <person name="Katayose Y."/>
        </authorList>
    </citation>
    <scope>NUCLEOTIDE SEQUENCE</scope>
</reference>
<reference evidence="3" key="8">
    <citation type="submission" date="2009-08" db="EMBL/GenBank/DDBJ databases">
        <title>Oryza sativa nipponbare(GA3) genomic DNA, chromosome 9.</title>
        <authorList>
            <consortium name="IRGSP(International Rice Genome Sequencing Project)"/>
        </authorList>
    </citation>
    <scope>NUCLEOTIDE SEQUENCE</scope>
</reference>
<dbReference type="EMBL" id="AP008215">
    <property type="protein sequence ID" value="BAF24576.1"/>
    <property type="molecule type" value="Genomic_DNA"/>
</dbReference>
<reference evidence="3 4" key="3">
    <citation type="journal article" date="2005" name="Nature">
        <title>The map-based sequence of the rice genome.</title>
        <authorList>
            <consortium name="International rice genome sequencing project (IRGSP)"/>
            <person name="Matsumoto T."/>
            <person name="Wu J."/>
            <person name="Kanamori H."/>
            <person name="Katayose Y."/>
            <person name="Fujisawa M."/>
            <person name="Namiki N."/>
            <person name="Mizuno H."/>
            <person name="Yamamoto K."/>
            <person name="Antonio B.A."/>
            <person name="Baba T."/>
            <person name="Sakata K."/>
            <person name="Nagamura Y."/>
            <person name="Aoki H."/>
            <person name="Arikawa K."/>
            <person name="Arita K."/>
            <person name="Bito T."/>
            <person name="Chiden Y."/>
            <person name="Fujitsuka N."/>
            <person name="Fukunaka R."/>
            <person name="Hamada M."/>
            <person name="Harada C."/>
            <person name="Hayashi A."/>
            <person name="Hijishita S."/>
            <person name="Honda M."/>
            <person name="Hosokawa S."/>
            <person name="Ichikawa Y."/>
            <person name="Idonuma A."/>
            <person name="Iijima M."/>
            <person name="Ikeda M."/>
            <person name="Ikeno M."/>
            <person name="Ito K."/>
            <person name="Ito S."/>
            <person name="Ito T."/>
            <person name="Ito Y."/>
            <person name="Ito Y."/>
            <person name="Iwabuchi A."/>
            <person name="Kamiya K."/>
            <person name="Karasawa W."/>
            <person name="Kurita K."/>
            <person name="Katagiri S."/>
            <person name="Kikuta A."/>
            <person name="Kobayashi H."/>
            <person name="Kobayashi N."/>
            <person name="Machita K."/>
            <person name="Maehara T."/>
            <person name="Masukawa M."/>
            <person name="Mizubayashi T."/>
            <person name="Mukai Y."/>
            <person name="Nagasaki H."/>
            <person name="Nagata Y."/>
            <person name="Naito S."/>
            <person name="Nakashima M."/>
            <person name="Nakama Y."/>
            <person name="Nakamichi Y."/>
            <person name="Nakamura M."/>
            <person name="Meguro A."/>
            <person name="Negishi M."/>
            <person name="Ohta I."/>
            <person name="Ohta T."/>
            <person name="Okamoto M."/>
            <person name="Ono N."/>
            <person name="Saji S."/>
            <person name="Sakaguchi M."/>
            <person name="Sakai K."/>
            <person name="Shibata M."/>
            <person name="Shimokawa T."/>
            <person name="Song J."/>
            <person name="Takazaki Y."/>
            <person name="Terasawa K."/>
            <person name="Tsugane M."/>
            <person name="Tsuji K."/>
            <person name="Ueda S."/>
            <person name="Waki K."/>
            <person name="Yamagata H."/>
            <person name="Yamamoto M."/>
            <person name="Yamamoto S."/>
            <person name="Yamane H."/>
            <person name="Yoshiki S."/>
            <person name="Yoshihara R."/>
            <person name="Yukawa K."/>
            <person name="Zhong H."/>
            <person name="Yano M."/>
            <person name="Yuan Q."/>
            <person name="Ouyang S."/>
            <person name="Liu J."/>
            <person name="Jones K.M."/>
            <person name="Gansberger K."/>
            <person name="Moffat K."/>
            <person name="Hill J."/>
            <person name="Bera J."/>
            <person name="Fadrosh D."/>
            <person name="Jin S."/>
            <person name="Johri S."/>
            <person name="Kim M."/>
            <person name="Overton L."/>
            <person name="Reardon M."/>
            <person name="Tsitrin T."/>
            <person name="Vuong H."/>
            <person name="Weaver B."/>
            <person name="Ciecko A."/>
            <person name="Tallon L."/>
            <person name="Jackson J."/>
            <person name="Pai G."/>
            <person name="Aken S.V."/>
            <person name="Utterback T."/>
            <person name="Reidmuller S."/>
            <person name="Feldblyum T."/>
            <person name="Hsiao J."/>
            <person name="Zismann V."/>
            <person name="Iobst S."/>
            <person name="de Vazeille A.R."/>
            <person name="Buell C.R."/>
            <person name="Ying K."/>
            <person name="Li Y."/>
            <person name="Lu T."/>
            <person name="Huang Y."/>
            <person name="Zhao Q."/>
            <person name="Feng Q."/>
            <person name="Zhang L."/>
            <person name="Zhu J."/>
            <person name="Weng Q."/>
            <person name="Mu J."/>
            <person name="Lu Y."/>
            <person name="Fan D."/>
            <person name="Liu Y."/>
            <person name="Guan J."/>
            <person name="Zhang Y."/>
            <person name="Yu S."/>
            <person name="Liu X."/>
            <person name="Zhang Y."/>
            <person name="Hong G."/>
            <person name="Han B."/>
            <person name="Choisne N."/>
            <person name="Demange N."/>
            <person name="Orjeda G."/>
            <person name="Samain S."/>
            <person name="Cattolico L."/>
            <person name="Pelletier E."/>
            <person name="Couloux A."/>
            <person name="Segurens B."/>
            <person name="Wincker P."/>
            <person name="D'Hont A."/>
            <person name="Scarpelli C."/>
            <person name="Weissenbach J."/>
            <person name="Salanoubat M."/>
            <person name="Quetier F."/>
            <person name="Yu Y."/>
            <person name="Kim H.R."/>
            <person name="Rambo T."/>
            <person name="Currie J."/>
            <person name="Collura K."/>
            <person name="Luo M."/>
            <person name="Yang T."/>
            <person name="Ammiraju J.S.S."/>
            <person name="Engler F."/>
            <person name="Soderlund C."/>
            <person name="Wing R.A."/>
            <person name="Palmer L.E."/>
            <person name="de la Bastide M."/>
            <person name="Spiegel L."/>
            <person name="Nascimento L."/>
            <person name="Zutavern T."/>
            <person name="O'Shaughnessy A."/>
            <person name="Dike S."/>
            <person name="Dedhia N."/>
            <person name="Preston R."/>
            <person name="Balija V."/>
            <person name="McCombie W.R."/>
            <person name="Chow T."/>
            <person name="Chen H."/>
            <person name="Chung M."/>
            <person name="Chen C."/>
            <person name="Shaw J."/>
            <person name="Wu H."/>
            <person name="Hsiao K."/>
            <person name="Chao Y."/>
            <person name="Chu M."/>
            <person name="Cheng C."/>
            <person name="Hour A."/>
            <person name="Lee P."/>
            <person name="Lin S."/>
            <person name="Lin Y."/>
            <person name="Liou J."/>
            <person name="Liu S."/>
            <person name="Hsing Y."/>
            <person name="Raghuvanshi S."/>
            <person name="Mohanty A."/>
            <person name="Bharti A.K."/>
            <person name="Gaur A."/>
            <person name="Gupta V."/>
            <person name="Kumar D."/>
            <person name="Ravi V."/>
            <person name="Vij S."/>
            <person name="Kapur A."/>
            <person name="Khurana P."/>
            <person name="Khurana P."/>
            <person name="Khurana J.P."/>
            <person name="Tyagi A.K."/>
            <person name="Gaikwad K."/>
            <person name="Singh A."/>
            <person name="Dalal V."/>
            <person name="Srivastava S."/>
            <person name="Dixit A."/>
            <person name="Pal A.K."/>
            <person name="Ghazi I.A."/>
            <person name="Yadav M."/>
            <person name="Pandit A."/>
            <person name="Bhargava A."/>
            <person name="Sureshbabu K."/>
            <person name="Batra K."/>
            <person name="Sharma T.R."/>
            <person name="Mohapatra T."/>
            <person name="Singh N.K."/>
            <person name="Messing J."/>
            <person name="Nelson A.B."/>
            <person name="Fuks G."/>
            <person name="Kavchok S."/>
            <person name="Keizer G."/>
            <person name="Linton E."/>
            <person name="Llaca V."/>
            <person name="Song R."/>
            <person name="Tanyolac B."/>
            <person name="Young S."/>
            <person name="Ho-Il K."/>
            <person name="Hahn J.H."/>
            <person name="Sangsakoo G."/>
            <person name="Vanavichit A."/>
            <person name="de Mattos Luiz.A.T."/>
            <person name="Zimmer P.D."/>
            <person name="Malone G."/>
            <person name="Dellagostin O."/>
            <person name="de Oliveira A.C."/>
            <person name="Bevan M."/>
            <person name="Bancroft I."/>
            <person name="Minx P."/>
            <person name="Cordum H."/>
            <person name="Wilson R."/>
            <person name="Cheng Z."/>
            <person name="Jin W."/>
            <person name="Jiang J."/>
            <person name="Leong S.A."/>
            <person name="Iwama H."/>
            <person name="Gojobori T."/>
            <person name="Itoh T."/>
            <person name="Niimura Y."/>
            <person name="Fujii Y."/>
            <person name="Habara T."/>
            <person name="Sakai H."/>
            <person name="Sato Y."/>
            <person name="Wilson G."/>
            <person name="Kumar K."/>
            <person name="McCouch S."/>
            <person name="Juretic N."/>
            <person name="Hoen D."/>
            <person name="Wright S."/>
            <person name="Bruskiewich R."/>
            <person name="Bureau T."/>
            <person name="Miyao A."/>
            <person name="Hirochika H."/>
            <person name="Nishikawa T."/>
            <person name="Kadowaki K."/>
            <person name="Sugiura M."/>
            <person name="Burr B."/>
            <person name="Sasaki T."/>
        </authorList>
    </citation>
    <scope>NUCLEOTIDE SEQUENCE [LARGE SCALE GENOMIC DNA]</scope>
    <source>
        <strain evidence="4">cv. Nipponbare</strain>
    </source>
</reference>
<proteinExistence type="predicted"/>
<gene>
    <name evidence="3" type="ordered locus">Os09g0247500</name>
    <name evidence="1" type="ORF">OJ1451_A02.23</name>
    <name evidence="2" type="ORF">P0499G10.4</name>
</gene>
<evidence type="ECO:0000313" key="3">
    <source>
        <dbReference type="EMBL" id="BAF24576.1"/>
    </source>
</evidence>
<reference evidence="3" key="6">
    <citation type="journal article" date="2008" name="Nucleic Acids Res.">
        <title>The Rice Annotation Project Database (RAP-DB): 2008 update.</title>
        <authorList>
            <consortium name="The Rice Annotation Project (RAP)"/>
            <person name="Tanaka T."/>
            <person name="Antonio B.A."/>
            <person name="Kikuchi S."/>
            <person name="Matsumoto T."/>
            <person name="Nagamura Y."/>
            <person name="Numa H."/>
            <person name="Sakai H."/>
            <person name="Wu J."/>
            <person name="Itoh T."/>
            <person name="Sasaki T."/>
            <person name="Aono R."/>
            <person name="Fujii Y."/>
            <person name="Habara T."/>
            <person name="Harada E."/>
            <person name="Kanno M."/>
            <person name="Kawahara Y."/>
            <person name="Kawashima H."/>
            <person name="Kubooka H."/>
            <person name="Matsuya A."/>
            <person name="Nakaoka H."/>
            <person name="Saichi N."/>
            <person name="Sanbonmatsu R."/>
            <person name="Sato Y."/>
            <person name="Shinso Y."/>
            <person name="Suzuki M."/>
            <person name="Takeda J."/>
            <person name="Tanino M."/>
            <person name="Todokoro F."/>
            <person name="Yamaguchi K."/>
            <person name="Yamamoto N."/>
            <person name="Yamasaki C."/>
            <person name="Imanishi T."/>
            <person name="Okido T."/>
            <person name="Tada M."/>
            <person name="Ikeo K."/>
            <person name="Tateno Y."/>
            <person name="Gojobori T."/>
            <person name="Lin Y.C."/>
            <person name="Wei F.J."/>
            <person name="Hsing Y.I."/>
            <person name="Zhao Q."/>
            <person name="Han B."/>
            <person name="Kramer M.R."/>
            <person name="McCombie R.W."/>
            <person name="Lonsdale D."/>
            <person name="O'Donovan C.C."/>
            <person name="Whitfield E.J."/>
            <person name="Apweiler R."/>
            <person name="Koyanagi K.O."/>
            <person name="Khurana J.P."/>
            <person name="Raghuvanshi S."/>
            <person name="Singh N.K."/>
            <person name="Tyagi A.K."/>
            <person name="Haberer G."/>
            <person name="Fujisawa M."/>
            <person name="Hosokawa S."/>
            <person name="Ito Y."/>
            <person name="Ikawa H."/>
            <person name="Shibata M."/>
            <person name="Yamamoto M."/>
            <person name="Bruskiewich R.M."/>
            <person name="Hoen D.R."/>
            <person name="Bureau TE."/>
            <person name="Namiki N."/>
            <person name="Ohyanagi H."/>
            <person name="Sakai Y."/>
            <person name="Nobushima S."/>
            <person name="Sakata K."/>
            <person name="Barrero R.A."/>
            <person name="Sato Y."/>
            <person name="Souvorov A."/>
            <person name="Smith-White B."/>
            <person name="Tatusova T."/>
            <person name="An S."/>
            <person name="An G."/>
            <person name="OOta S."/>
            <person name="Fuks G."/>
            <person name="Messing J."/>
            <person name="Christie K.R."/>
            <person name="Lieberherr D."/>
            <person name="Kim H."/>
            <person name="Zuccolo A."/>
            <person name="Wing R.A."/>
            <person name="Nobuta K."/>
            <person name="Green P.J."/>
            <person name="Lu C."/>
            <person name="Meyers BC."/>
            <person name="Chaparro C."/>
            <person name="Piegu B."/>
            <person name="Panaud O."/>
            <person name="Echeverria M."/>
        </authorList>
    </citation>
    <scope>NUCLEOTIDE SEQUENCE</scope>
</reference>
<evidence type="ECO:0000313" key="4">
    <source>
        <dbReference type="Proteomes" id="UP000000763"/>
    </source>
</evidence>
<dbReference type="Proteomes" id="UP000000763">
    <property type="component" value="Chromosome 9"/>
</dbReference>
<dbReference type="EMBL" id="AP005571">
    <property type="protein sequence ID" value="BAD23390.1"/>
    <property type="molecule type" value="Genomic_DNA"/>
</dbReference>
<dbReference type="KEGG" id="dosa:Os09g0247500"/>
<reference evidence="4" key="7">
    <citation type="journal article" date="2008" name="Nucleic Acids Res.">
        <title>The rice annotation project database (RAP-DB): 2008 update.</title>
        <authorList>
            <consortium name="The rice annotation project (RAP)"/>
        </authorList>
    </citation>
    <scope>GENOME REANNOTATION</scope>
    <source>
        <strain evidence="4">cv. Nipponbare</strain>
    </source>
</reference>
<evidence type="ECO:0000313" key="2">
    <source>
        <dbReference type="EMBL" id="BAD25993.1"/>
    </source>
</evidence>
<reference evidence="3" key="4">
    <citation type="journal article" date="2006" name="Nucleic Acids Res.">
        <title>The Rice Annotation Project Database (RAP-DB): hub for Oryza sativa ssp. japonica genome information.</title>
        <authorList>
            <person name="Ohyanagi H."/>
            <person name="Tanaka T."/>
            <person name="Sakai H."/>
            <person name="Shigemoto Y."/>
            <person name="Yamaguchi K."/>
            <person name="Habara T."/>
            <person name="Fujii Y."/>
            <person name="Antonio B.A."/>
            <person name="Nagamura Y."/>
            <person name="Imanishi T."/>
            <person name="Ikeo K."/>
            <person name="Itoh T."/>
            <person name="Gojobori T."/>
            <person name="Sasaki T."/>
        </authorList>
    </citation>
    <scope>NUCLEOTIDE SEQUENCE</scope>
</reference>
<dbReference type="EMBL" id="AP005587">
    <property type="protein sequence ID" value="BAD25993.1"/>
    <property type="molecule type" value="Genomic_DNA"/>
</dbReference>
<organism evidence="1 4">
    <name type="scientific">Oryza sativa subsp. japonica</name>
    <name type="common">Rice</name>
    <dbReference type="NCBI Taxonomy" id="39947"/>
    <lineage>
        <taxon>Eukaryota</taxon>
        <taxon>Viridiplantae</taxon>
        <taxon>Streptophyta</taxon>
        <taxon>Embryophyta</taxon>
        <taxon>Tracheophyta</taxon>
        <taxon>Spermatophyta</taxon>
        <taxon>Magnoliopsida</taxon>
        <taxon>Liliopsida</taxon>
        <taxon>Poales</taxon>
        <taxon>Poaceae</taxon>
        <taxon>BOP clade</taxon>
        <taxon>Oryzoideae</taxon>
        <taxon>Oryzeae</taxon>
        <taxon>Oryzinae</taxon>
        <taxon>Oryza</taxon>
        <taxon>Oryza sativa</taxon>
    </lineage>
</organism>
<name>Q6K4G3_ORYSJ</name>
<reference evidence="1" key="1">
    <citation type="submission" date="2002-07" db="EMBL/GenBank/DDBJ databases">
        <title>Oryza sativa nipponbare(GA3) genomic DNA, chromosome 9, BAC clone:OJ1451_A02.</title>
        <authorList>
            <person name="Sasaki T."/>
            <person name="Matsumoto T."/>
            <person name="Hattori M."/>
            <person name="Sakaki Y."/>
            <person name="Katayose Y."/>
        </authorList>
    </citation>
    <scope>NUCLEOTIDE SEQUENCE</scope>
</reference>